<evidence type="ECO:0000256" key="1">
    <source>
        <dbReference type="ARBA" id="ARBA00009299"/>
    </source>
</evidence>
<evidence type="ECO:0000256" key="2">
    <source>
        <dbReference type="ARBA" id="ARBA00022549"/>
    </source>
</evidence>
<evidence type="ECO:0000313" key="6">
    <source>
        <dbReference type="Proteomes" id="UP000715781"/>
    </source>
</evidence>
<proteinExistence type="inferred from homology"/>
<dbReference type="PANTHER" id="PTHR12697:SF5">
    <property type="entry name" value="DEOXYHYPUSINE HYDROXYLASE"/>
    <property type="match status" value="1"/>
</dbReference>
<reference evidence="5" key="2">
    <citation type="journal article" date="2022" name="Microbiol. Resour. Announc.">
        <title>Metagenome Sequencing to Explore Phylogenomics of Terrestrial Cyanobacteria.</title>
        <authorList>
            <person name="Ward R.D."/>
            <person name="Stajich J.E."/>
            <person name="Johansen J.R."/>
            <person name="Huntemann M."/>
            <person name="Clum A."/>
            <person name="Foster B."/>
            <person name="Foster B."/>
            <person name="Roux S."/>
            <person name="Palaniappan K."/>
            <person name="Varghese N."/>
            <person name="Mukherjee S."/>
            <person name="Reddy T.B.K."/>
            <person name="Daum C."/>
            <person name="Copeland A."/>
            <person name="Chen I.A."/>
            <person name="Ivanova N.N."/>
            <person name="Kyrpides N.C."/>
            <person name="Shapiro N."/>
            <person name="Eloe-Fadrosh E.A."/>
            <person name="Pietrasiak N."/>
        </authorList>
    </citation>
    <scope>NUCLEOTIDE SEQUENCE</scope>
    <source>
        <strain evidence="5">JT2-VF2</strain>
    </source>
</reference>
<comment type="similarity">
    <text evidence="1">Belongs to the CpcE/RpcE/PecE family.</text>
</comment>
<dbReference type="InterPro" id="IPR004155">
    <property type="entry name" value="PBS_lyase_HEAT"/>
</dbReference>
<name>A0A951UE49_9NOST</name>
<dbReference type="Gene3D" id="1.25.10.10">
    <property type="entry name" value="Leucine-rich Repeat Variant"/>
    <property type="match status" value="1"/>
</dbReference>
<keyword evidence="3" id="KW-0605">Phycobilisome</keyword>
<evidence type="ECO:0000256" key="4">
    <source>
        <dbReference type="ARBA" id="ARBA00023239"/>
    </source>
</evidence>
<dbReference type="SMART" id="SM00567">
    <property type="entry name" value="EZ_HEAT"/>
    <property type="match status" value="3"/>
</dbReference>
<sequence>MKWKAASAFALGKIGNSQAVDALISALNHSNSDVRGYAAFALGKIGNSQAVDALISALNDLDSHVRSYAAQALGKIGNQEILAKVIQNPEIDIYEPDIFSLARMLAVRFSKQKLPFIPVYPETIKYSPITAYSNRLFTFIQHTLSNYSSFDIREIL</sequence>
<keyword evidence="2" id="KW-0042">Antenna complex</keyword>
<dbReference type="GO" id="GO:0016491">
    <property type="term" value="F:oxidoreductase activity"/>
    <property type="evidence" value="ECO:0007669"/>
    <property type="project" value="TreeGrafter"/>
</dbReference>
<accession>A0A951UE49</accession>
<reference evidence="5" key="1">
    <citation type="submission" date="2021-05" db="EMBL/GenBank/DDBJ databases">
        <authorList>
            <person name="Pietrasiak N."/>
            <person name="Ward R."/>
            <person name="Stajich J.E."/>
            <person name="Kurbessoian T."/>
        </authorList>
    </citation>
    <scope>NUCLEOTIDE SEQUENCE</scope>
    <source>
        <strain evidence="5">JT2-VF2</strain>
    </source>
</reference>
<dbReference type="EMBL" id="JAHHHN010000001">
    <property type="protein sequence ID" value="MBW4559636.1"/>
    <property type="molecule type" value="Genomic_DNA"/>
</dbReference>
<gene>
    <name evidence="5" type="ORF">KME32_00515</name>
</gene>
<dbReference type="PANTHER" id="PTHR12697">
    <property type="entry name" value="PBS LYASE HEAT-LIKE PROTEIN"/>
    <property type="match status" value="1"/>
</dbReference>
<dbReference type="AlphaFoldDB" id="A0A951UE49"/>
<keyword evidence="4" id="KW-0456">Lyase</keyword>
<dbReference type="Proteomes" id="UP000715781">
    <property type="component" value="Unassembled WGS sequence"/>
</dbReference>
<comment type="caution">
    <text evidence="5">The sequence shown here is derived from an EMBL/GenBank/DDBJ whole genome shotgun (WGS) entry which is preliminary data.</text>
</comment>
<dbReference type="InterPro" id="IPR016024">
    <property type="entry name" value="ARM-type_fold"/>
</dbReference>
<evidence type="ECO:0000313" key="5">
    <source>
        <dbReference type="EMBL" id="MBW4559636.1"/>
    </source>
</evidence>
<dbReference type="InterPro" id="IPR011989">
    <property type="entry name" value="ARM-like"/>
</dbReference>
<organism evidence="5 6">
    <name type="scientific">Mojavia pulchra JT2-VF2</name>
    <dbReference type="NCBI Taxonomy" id="287848"/>
    <lineage>
        <taxon>Bacteria</taxon>
        <taxon>Bacillati</taxon>
        <taxon>Cyanobacteriota</taxon>
        <taxon>Cyanophyceae</taxon>
        <taxon>Nostocales</taxon>
        <taxon>Nostocaceae</taxon>
    </lineage>
</organism>
<dbReference type="Pfam" id="PF13646">
    <property type="entry name" value="HEAT_2"/>
    <property type="match status" value="1"/>
</dbReference>
<dbReference type="GO" id="GO:0030089">
    <property type="term" value="C:phycobilisome"/>
    <property type="evidence" value="ECO:0007669"/>
    <property type="project" value="UniProtKB-KW"/>
</dbReference>
<dbReference type="SUPFAM" id="SSF48371">
    <property type="entry name" value="ARM repeat"/>
    <property type="match status" value="1"/>
</dbReference>
<evidence type="ECO:0000256" key="3">
    <source>
        <dbReference type="ARBA" id="ARBA00022738"/>
    </source>
</evidence>
<protein>
    <submittedName>
        <fullName evidence="5">HEAT repeat domain-containing protein</fullName>
    </submittedName>
</protein>
<dbReference type="GO" id="GO:0016829">
    <property type="term" value="F:lyase activity"/>
    <property type="evidence" value="ECO:0007669"/>
    <property type="project" value="UniProtKB-KW"/>
</dbReference>